<dbReference type="AlphaFoldDB" id="A0A381N6M5"/>
<evidence type="ECO:0000256" key="23">
    <source>
        <dbReference type="ARBA" id="ARBA00047734"/>
    </source>
</evidence>
<evidence type="ECO:0000256" key="25">
    <source>
        <dbReference type="ARBA" id="ARBA00048074"/>
    </source>
</evidence>
<reference evidence="28" key="1">
    <citation type="submission" date="2018-05" db="EMBL/GenBank/DDBJ databases">
        <authorList>
            <person name="Lanie J.A."/>
            <person name="Ng W.-L."/>
            <person name="Kazmierczak K.M."/>
            <person name="Andrzejewski T.M."/>
            <person name="Davidsen T.M."/>
            <person name="Wayne K.J."/>
            <person name="Tettelin H."/>
            <person name="Glass J.I."/>
            <person name="Rusch D."/>
            <person name="Podicherti R."/>
            <person name="Tsui H.-C.T."/>
            <person name="Winkler M.E."/>
        </authorList>
    </citation>
    <scope>NUCLEOTIDE SEQUENCE</scope>
</reference>
<dbReference type="CDD" id="cd03443">
    <property type="entry name" value="PaaI_thioesterase"/>
    <property type="match status" value="1"/>
</dbReference>
<dbReference type="Pfam" id="PF03061">
    <property type="entry name" value="4HBT"/>
    <property type="match status" value="1"/>
</dbReference>
<dbReference type="PANTHER" id="PTHR12418:SF19">
    <property type="entry name" value="ACYL-COENZYME A THIOESTERASE THEM4"/>
    <property type="match status" value="1"/>
</dbReference>
<comment type="subcellular location">
    <subcellularLocation>
        <location evidence="3">Cell projection</location>
        <location evidence="3">Ruffle membrane</location>
    </subcellularLocation>
    <subcellularLocation>
        <location evidence="1">Cytoplasm</location>
    </subcellularLocation>
    <subcellularLocation>
        <location evidence="4">Mitochondrion inner membrane</location>
        <topology evidence="4">Peripheral membrane protein</topology>
    </subcellularLocation>
    <subcellularLocation>
        <location evidence="2">Mitochondrion intermembrane space</location>
    </subcellularLocation>
</comment>
<keyword evidence="10" id="KW-0276">Fatty acid metabolism</keyword>
<evidence type="ECO:0000256" key="13">
    <source>
        <dbReference type="ARBA" id="ARBA00023128"/>
    </source>
</evidence>
<dbReference type="EMBL" id="UINC01000111">
    <property type="protein sequence ID" value="SUZ49298.1"/>
    <property type="molecule type" value="Genomic_DNA"/>
</dbReference>
<dbReference type="SUPFAM" id="SSF54637">
    <property type="entry name" value="Thioesterase/thiol ester dehydrase-isomerase"/>
    <property type="match status" value="1"/>
</dbReference>
<gene>
    <name evidence="28" type="ORF">METZ01_LOCUS2152</name>
</gene>
<evidence type="ECO:0000256" key="20">
    <source>
        <dbReference type="ARBA" id="ARBA00040123"/>
    </source>
</evidence>
<keyword evidence="12" id="KW-0443">Lipid metabolism</keyword>
<dbReference type="GO" id="GO:0032587">
    <property type="term" value="C:ruffle membrane"/>
    <property type="evidence" value="ECO:0007669"/>
    <property type="project" value="UniProtKB-SubCell"/>
</dbReference>
<dbReference type="GO" id="GO:0016787">
    <property type="term" value="F:hydrolase activity"/>
    <property type="evidence" value="ECO:0007669"/>
    <property type="project" value="UniProtKB-KW"/>
</dbReference>
<evidence type="ECO:0000256" key="11">
    <source>
        <dbReference type="ARBA" id="ARBA00022946"/>
    </source>
</evidence>
<dbReference type="Gene3D" id="3.10.129.10">
    <property type="entry name" value="Hotdog Thioesterase"/>
    <property type="match status" value="1"/>
</dbReference>
<evidence type="ECO:0000256" key="7">
    <source>
        <dbReference type="ARBA" id="ARBA00022703"/>
    </source>
</evidence>
<keyword evidence="11" id="KW-0809">Transit peptide</keyword>
<dbReference type="GO" id="GO:0006631">
    <property type="term" value="P:fatty acid metabolic process"/>
    <property type="evidence" value="ECO:0007669"/>
    <property type="project" value="UniProtKB-KW"/>
</dbReference>
<comment type="catalytic activity">
    <reaction evidence="24">
        <text>decanoyl-CoA + H2O = decanoate + CoA + H(+)</text>
        <dbReference type="Rhea" id="RHEA:40059"/>
        <dbReference type="ChEBI" id="CHEBI:15377"/>
        <dbReference type="ChEBI" id="CHEBI:15378"/>
        <dbReference type="ChEBI" id="CHEBI:27689"/>
        <dbReference type="ChEBI" id="CHEBI:57287"/>
        <dbReference type="ChEBI" id="CHEBI:61430"/>
    </reaction>
    <physiologicalReaction direction="left-to-right" evidence="24">
        <dbReference type="Rhea" id="RHEA:40060"/>
    </physiologicalReaction>
</comment>
<dbReference type="InterPro" id="IPR052365">
    <property type="entry name" value="THEM4/THEM5_acyl-CoA_thioest"/>
</dbReference>
<comment type="catalytic activity">
    <reaction evidence="16">
        <text>(5Z,8Z,11Z,14Z)-eicosatetraenoyl-CoA + H2O = (5Z,8Z,11Z,14Z)-eicosatetraenoate + CoA + H(+)</text>
        <dbReference type="Rhea" id="RHEA:40151"/>
        <dbReference type="ChEBI" id="CHEBI:15377"/>
        <dbReference type="ChEBI" id="CHEBI:15378"/>
        <dbReference type="ChEBI" id="CHEBI:32395"/>
        <dbReference type="ChEBI" id="CHEBI:57287"/>
        <dbReference type="ChEBI" id="CHEBI:57368"/>
    </reaction>
    <physiologicalReaction direction="left-to-right" evidence="16">
        <dbReference type="Rhea" id="RHEA:40152"/>
    </physiologicalReaction>
</comment>
<evidence type="ECO:0000256" key="16">
    <source>
        <dbReference type="ARBA" id="ARBA00035852"/>
    </source>
</evidence>
<evidence type="ECO:0000256" key="3">
    <source>
        <dbReference type="ARBA" id="ARBA00004632"/>
    </source>
</evidence>
<keyword evidence="7" id="KW-0053">Apoptosis</keyword>
<keyword evidence="14" id="KW-0472">Membrane</keyword>
<evidence type="ECO:0000256" key="4">
    <source>
        <dbReference type="ARBA" id="ARBA00004637"/>
    </source>
</evidence>
<dbReference type="PANTHER" id="PTHR12418">
    <property type="entry name" value="ACYL-COENZYME A THIOESTERASE THEM4"/>
    <property type="match status" value="1"/>
</dbReference>
<keyword evidence="8" id="KW-0999">Mitochondrion inner membrane</keyword>
<comment type="similarity">
    <text evidence="18">Belongs to the THEM4/THEM5 thioesterase family.</text>
</comment>
<evidence type="ECO:0000256" key="17">
    <source>
        <dbReference type="ARBA" id="ARBA00037002"/>
    </source>
</evidence>
<evidence type="ECO:0000259" key="27">
    <source>
        <dbReference type="Pfam" id="PF03061"/>
    </source>
</evidence>
<name>A0A381N6M5_9ZZZZ</name>
<evidence type="ECO:0000256" key="10">
    <source>
        <dbReference type="ARBA" id="ARBA00022832"/>
    </source>
</evidence>
<comment type="catalytic activity">
    <reaction evidence="23">
        <text>hexadecanoyl-CoA + H2O = hexadecanoate + CoA + H(+)</text>
        <dbReference type="Rhea" id="RHEA:16645"/>
        <dbReference type="ChEBI" id="CHEBI:7896"/>
        <dbReference type="ChEBI" id="CHEBI:15377"/>
        <dbReference type="ChEBI" id="CHEBI:15378"/>
        <dbReference type="ChEBI" id="CHEBI:57287"/>
        <dbReference type="ChEBI" id="CHEBI:57379"/>
        <dbReference type="EC" id="3.1.2.2"/>
    </reaction>
    <physiologicalReaction direction="left-to-right" evidence="23">
        <dbReference type="Rhea" id="RHEA:16646"/>
    </physiologicalReaction>
</comment>
<comment type="catalytic activity">
    <reaction evidence="22">
        <text>octanoyl-CoA + H2O = octanoate + CoA + H(+)</text>
        <dbReference type="Rhea" id="RHEA:30143"/>
        <dbReference type="ChEBI" id="CHEBI:15377"/>
        <dbReference type="ChEBI" id="CHEBI:15378"/>
        <dbReference type="ChEBI" id="CHEBI:25646"/>
        <dbReference type="ChEBI" id="CHEBI:57287"/>
        <dbReference type="ChEBI" id="CHEBI:57386"/>
    </reaction>
    <physiologicalReaction direction="left-to-right" evidence="22">
        <dbReference type="Rhea" id="RHEA:30144"/>
    </physiologicalReaction>
</comment>
<feature type="domain" description="Thioesterase" evidence="27">
    <location>
        <begin position="103"/>
        <end position="175"/>
    </location>
</feature>
<dbReference type="GO" id="GO:0005743">
    <property type="term" value="C:mitochondrial inner membrane"/>
    <property type="evidence" value="ECO:0007669"/>
    <property type="project" value="UniProtKB-SubCell"/>
</dbReference>
<keyword evidence="15" id="KW-0966">Cell projection</keyword>
<comment type="catalytic activity">
    <reaction evidence="26">
        <text>tetradecanoyl-CoA + H2O = tetradecanoate + CoA + H(+)</text>
        <dbReference type="Rhea" id="RHEA:40119"/>
        <dbReference type="ChEBI" id="CHEBI:15377"/>
        <dbReference type="ChEBI" id="CHEBI:15378"/>
        <dbReference type="ChEBI" id="CHEBI:30807"/>
        <dbReference type="ChEBI" id="CHEBI:57287"/>
        <dbReference type="ChEBI" id="CHEBI:57385"/>
    </reaction>
    <physiologicalReaction direction="left-to-right" evidence="26">
        <dbReference type="Rhea" id="RHEA:40120"/>
    </physiologicalReaction>
</comment>
<proteinExistence type="inferred from homology"/>
<evidence type="ECO:0000256" key="12">
    <source>
        <dbReference type="ARBA" id="ARBA00023098"/>
    </source>
</evidence>
<keyword evidence="13" id="KW-0496">Mitochondrion</keyword>
<comment type="catalytic activity">
    <reaction evidence="25">
        <text>dodecanoyl-CoA + H2O = dodecanoate + CoA + H(+)</text>
        <dbReference type="Rhea" id="RHEA:30135"/>
        <dbReference type="ChEBI" id="CHEBI:15377"/>
        <dbReference type="ChEBI" id="CHEBI:15378"/>
        <dbReference type="ChEBI" id="CHEBI:18262"/>
        <dbReference type="ChEBI" id="CHEBI:57287"/>
        <dbReference type="ChEBI" id="CHEBI:57375"/>
    </reaction>
    <physiologicalReaction direction="left-to-right" evidence="25">
        <dbReference type="Rhea" id="RHEA:30136"/>
    </physiologicalReaction>
</comment>
<accession>A0A381N6M5</accession>
<evidence type="ECO:0000256" key="6">
    <source>
        <dbReference type="ARBA" id="ARBA00022490"/>
    </source>
</evidence>
<evidence type="ECO:0000256" key="14">
    <source>
        <dbReference type="ARBA" id="ARBA00023136"/>
    </source>
</evidence>
<keyword evidence="9" id="KW-0378">Hydrolase</keyword>
<evidence type="ECO:0000313" key="28">
    <source>
        <dbReference type="EMBL" id="SUZ49298.1"/>
    </source>
</evidence>
<evidence type="ECO:0000256" key="22">
    <source>
        <dbReference type="ARBA" id="ARBA00047588"/>
    </source>
</evidence>
<evidence type="ECO:0000256" key="24">
    <source>
        <dbReference type="ARBA" id="ARBA00047969"/>
    </source>
</evidence>
<comment type="catalytic activity">
    <reaction evidence="17">
        <text>(9Z)-octadecenoyl-CoA + H2O = (9Z)-octadecenoate + CoA + H(+)</text>
        <dbReference type="Rhea" id="RHEA:40139"/>
        <dbReference type="ChEBI" id="CHEBI:15377"/>
        <dbReference type="ChEBI" id="CHEBI:15378"/>
        <dbReference type="ChEBI" id="CHEBI:30823"/>
        <dbReference type="ChEBI" id="CHEBI:57287"/>
        <dbReference type="ChEBI" id="CHEBI:57387"/>
    </reaction>
    <physiologicalReaction direction="left-to-right" evidence="17">
        <dbReference type="Rhea" id="RHEA:40140"/>
    </physiologicalReaction>
</comment>
<evidence type="ECO:0000256" key="2">
    <source>
        <dbReference type="ARBA" id="ARBA00004569"/>
    </source>
</evidence>
<keyword evidence="5" id="KW-1003">Cell membrane</keyword>
<sequence length="198" mass="21690">MRRLGNAFVRHRVSDAELEAIAQWADTAASDLERSDPVARPSDYFERRYSDPQPGDGAEVIAFSDRTFSGPANPMGVEVELRRVGDRVRSKVIFGAAFESAPGRVHGGAVSALIDDTMGYLMVVIGEAAYTARLEVDYRGGVPVDHPVWFEAWEASREGRKLKVELNVRQDRDGVPDEVADPLITAEGLFIIPTGESS</sequence>
<evidence type="ECO:0000256" key="8">
    <source>
        <dbReference type="ARBA" id="ARBA00022792"/>
    </source>
</evidence>
<evidence type="ECO:0000256" key="18">
    <source>
        <dbReference type="ARBA" id="ARBA00038456"/>
    </source>
</evidence>
<evidence type="ECO:0000256" key="9">
    <source>
        <dbReference type="ARBA" id="ARBA00022801"/>
    </source>
</evidence>
<evidence type="ECO:0000256" key="5">
    <source>
        <dbReference type="ARBA" id="ARBA00022475"/>
    </source>
</evidence>
<evidence type="ECO:0000256" key="15">
    <source>
        <dbReference type="ARBA" id="ARBA00023273"/>
    </source>
</evidence>
<dbReference type="EC" id="3.1.2.2" evidence="19"/>
<evidence type="ECO:0000256" key="26">
    <source>
        <dbReference type="ARBA" id="ARBA00048180"/>
    </source>
</evidence>
<dbReference type="InterPro" id="IPR029069">
    <property type="entry name" value="HotDog_dom_sf"/>
</dbReference>
<organism evidence="28">
    <name type="scientific">marine metagenome</name>
    <dbReference type="NCBI Taxonomy" id="408172"/>
    <lineage>
        <taxon>unclassified sequences</taxon>
        <taxon>metagenomes</taxon>
        <taxon>ecological metagenomes</taxon>
    </lineage>
</organism>
<dbReference type="InterPro" id="IPR006683">
    <property type="entry name" value="Thioestr_dom"/>
</dbReference>
<dbReference type="GO" id="GO:0005758">
    <property type="term" value="C:mitochondrial intermembrane space"/>
    <property type="evidence" value="ECO:0007669"/>
    <property type="project" value="UniProtKB-SubCell"/>
</dbReference>
<protein>
    <recommendedName>
        <fullName evidence="20">Acyl-coenzyme A thioesterase THEM4</fullName>
        <ecNumber evidence="19">3.1.2.2</ecNumber>
    </recommendedName>
    <alternativeName>
        <fullName evidence="21">Thioesterase superfamily member 4</fullName>
    </alternativeName>
</protein>
<evidence type="ECO:0000256" key="1">
    <source>
        <dbReference type="ARBA" id="ARBA00004496"/>
    </source>
</evidence>
<evidence type="ECO:0000256" key="19">
    <source>
        <dbReference type="ARBA" id="ARBA00038848"/>
    </source>
</evidence>
<evidence type="ECO:0000256" key="21">
    <source>
        <dbReference type="ARBA" id="ARBA00043210"/>
    </source>
</evidence>
<keyword evidence="6" id="KW-0963">Cytoplasm</keyword>
<dbReference type="GO" id="GO:0006915">
    <property type="term" value="P:apoptotic process"/>
    <property type="evidence" value="ECO:0007669"/>
    <property type="project" value="UniProtKB-KW"/>
</dbReference>